<dbReference type="Gene3D" id="1.50.10.10">
    <property type="match status" value="1"/>
</dbReference>
<dbReference type="AlphaFoldDB" id="A0A366X8P0"/>
<dbReference type="InterPro" id="IPR024705">
    <property type="entry name" value="Ssp411"/>
</dbReference>
<dbReference type="OrthoDB" id="9762614at2"/>
<accession>A0A366X8P0</accession>
<evidence type="ECO:0000313" key="5">
    <source>
        <dbReference type="Proteomes" id="UP000252706"/>
    </source>
</evidence>
<dbReference type="RefSeq" id="WP_113822126.1">
    <property type="nucleotide sequence ID" value="NZ_QOCE01000011.1"/>
</dbReference>
<keyword evidence="1" id="KW-0732">Signal</keyword>
<protein>
    <recommendedName>
        <fullName evidence="6">Thioredoxin domain-containing protein</fullName>
    </recommendedName>
</protein>
<sequence length="749" mass="82430">MKWFIFCVFGMLATFANAAGREANHLQGAASPYLLQHLYNPVDWYPWGPEALNKAKTEGKLIFVSVGYSACHWCHVMEQESFENEQIAAALNESFVSIKVDRESDPDLDARFLMTTKVMTGGGGWPNSVFLTPEGGPVLAGGYVPAAEFLSVITQIHHDWVRDPVSIRLKANQVSKVISAQLQQKAEALEVSQDMVQGIVDTLLDDMDPFNGGYGIVPKFPREPLFLFLLDHAERTGDVEVLGVVTDMLDGMIQGGVHDHVGGGFHRYAVDPEWNEPHFEKMLYTQALMGRLLVRAWEITGTPEYRRAAERLFDYVLRDLRDANGGFFASQNADSKSSTGESIEGAFYTWPTAVLDRLDRSGALRRDLVLPTPKGQVSPREILALRASVMEMAQENGRPVGETQAALDRLLQQLFDLRQTRPAPFVDRKIIVSWNAAMIETLAHAGHHFERLDYTEAAAKAARFILAEMQMPSGLNRVWYNQRPSEPARLADYAGFGRALIALHDYAPSPDIAGDWLDHAQAFANEIGKRFGSAKDGFRMSQETLGQHAIVLIEDADLPSGNALALDLFTQLALRTEAPGLQQDAYALASALSGGVLHSPEKRSYFLKAVQDLKVGATGPVRFAANGAVRGELNHDKTTNIATVQISIAQGWHINADQPLQRHLIPTQVSVSGAKGALEYPSPHIKTLAFNDAPLALYEGNIAISAQLTPSPGNTIVPRITLVLQACSEEICLQPEELIFTIWPTAMQK</sequence>
<organism evidence="4 5">
    <name type="scientific">Phaeobacter gallaeciensis</name>
    <dbReference type="NCBI Taxonomy" id="60890"/>
    <lineage>
        <taxon>Bacteria</taxon>
        <taxon>Pseudomonadati</taxon>
        <taxon>Pseudomonadota</taxon>
        <taxon>Alphaproteobacteria</taxon>
        <taxon>Rhodobacterales</taxon>
        <taxon>Roseobacteraceae</taxon>
        <taxon>Phaeobacter</taxon>
    </lineage>
</organism>
<dbReference type="InterPro" id="IPR008928">
    <property type="entry name" value="6-hairpin_glycosidase_sf"/>
</dbReference>
<feature type="domain" description="Spermatogenesis-associated protein 20-like TRX" evidence="2">
    <location>
        <begin position="24"/>
        <end position="177"/>
    </location>
</feature>
<reference evidence="4 5" key="1">
    <citation type="submission" date="2018-07" db="EMBL/GenBank/DDBJ databases">
        <title>Modular assembly of carbohydrate-degrading microbial communities in the ocean.</title>
        <authorList>
            <person name="Enke T.N."/>
            <person name="Datta M.S."/>
            <person name="Schwartzman J.A."/>
            <person name="Cermak N."/>
            <person name="Schmitz D.A."/>
            <person name="Barrere J."/>
            <person name="Cordero O.X."/>
        </authorList>
    </citation>
    <scope>NUCLEOTIDE SEQUENCE [LARGE SCALE GENOMIC DNA]</scope>
    <source>
        <strain evidence="4 5">C3M10</strain>
    </source>
</reference>
<dbReference type="Gene3D" id="3.40.30.10">
    <property type="entry name" value="Glutaredoxin"/>
    <property type="match status" value="1"/>
</dbReference>
<feature type="chain" id="PRO_5016579481" description="Thioredoxin domain-containing protein" evidence="1">
    <location>
        <begin position="19"/>
        <end position="749"/>
    </location>
</feature>
<dbReference type="SUPFAM" id="SSF52833">
    <property type="entry name" value="Thioredoxin-like"/>
    <property type="match status" value="1"/>
</dbReference>
<dbReference type="InterPro" id="IPR012341">
    <property type="entry name" value="6hp_glycosidase-like_sf"/>
</dbReference>
<proteinExistence type="predicted"/>
<name>A0A366X8P0_9RHOB</name>
<dbReference type="CDD" id="cd02955">
    <property type="entry name" value="SSP411"/>
    <property type="match status" value="1"/>
</dbReference>
<dbReference type="Gene3D" id="2.60.40.1250">
    <property type="entry name" value="Thiol:disulfide interchange protein DsbD, N-terminal domain"/>
    <property type="match status" value="1"/>
</dbReference>
<dbReference type="InterPro" id="IPR036929">
    <property type="entry name" value="DsbDN_sf"/>
</dbReference>
<dbReference type="InterPro" id="IPR004879">
    <property type="entry name" value="Ssp411-like_TRX"/>
</dbReference>
<dbReference type="Proteomes" id="UP000252706">
    <property type="component" value="Unassembled WGS sequence"/>
</dbReference>
<dbReference type="EMBL" id="QOCE01000011">
    <property type="protein sequence ID" value="RBW60576.1"/>
    <property type="molecule type" value="Genomic_DNA"/>
</dbReference>
<gene>
    <name evidence="4" type="ORF">DS909_03905</name>
</gene>
<dbReference type="Pfam" id="PF11412">
    <property type="entry name" value="DsbD_N"/>
    <property type="match status" value="1"/>
</dbReference>
<dbReference type="PANTHER" id="PTHR42899:SF1">
    <property type="entry name" value="SPERMATOGENESIS-ASSOCIATED PROTEIN 20"/>
    <property type="match status" value="1"/>
</dbReference>
<dbReference type="PIRSF" id="PIRSF006402">
    <property type="entry name" value="UCP006402_thioredoxin"/>
    <property type="match status" value="1"/>
</dbReference>
<evidence type="ECO:0008006" key="6">
    <source>
        <dbReference type="Google" id="ProtNLM"/>
    </source>
</evidence>
<dbReference type="PANTHER" id="PTHR42899">
    <property type="entry name" value="SPERMATOGENESIS-ASSOCIATED PROTEIN 20"/>
    <property type="match status" value="1"/>
</dbReference>
<dbReference type="InterPro" id="IPR028250">
    <property type="entry name" value="DsbDN"/>
</dbReference>
<evidence type="ECO:0000259" key="2">
    <source>
        <dbReference type="Pfam" id="PF03190"/>
    </source>
</evidence>
<dbReference type="GO" id="GO:0005975">
    <property type="term" value="P:carbohydrate metabolic process"/>
    <property type="evidence" value="ECO:0007669"/>
    <property type="project" value="InterPro"/>
</dbReference>
<comment type="caution">
    <text evidence="4">The sequence shown here is derived from an EMBL/GenBank/DDBJ whole genome shotgun (WGS) entry which is preliminary data.</text>
</comment>
<dbReference type="InterPro" id="IPR036249">
    <property type="entry name" value="Thioredoxin-like_sf"/>
</dbReference>
<feature type="domain" description="Thiol:disulfide interchange protein DsbD N-terminal" evidence="3">
    <location>
        <begin position="636"/>
        <end position="740"/>
    </location>
</feature>
<evidence type="ECO:0000256" key="1">
    <source>
        <dbReference type="SAM" id="SignalP"/>
    </source>
</evidence>
<feature type="signal peptide" evidence="1">
    <location>
        <begin position="1"/>
        <end position="18"/>
    </location>
</feature>
<evidence type="ECO:0000313" key="4">
    <source>
        <dbReference type="EMBL" id="RBW60576.1"/>
    </source>
</evidence>
<dbReference type="Pfam" id="PF03190">
    <property type="entry name" value="Thioredox_DsbH"/>
    <property type="match status" value="1"/>
</dbReference>
<dbReference type="SUPFAM" id="SSF48208">
    <property type="entry name" value="Six-hairpin glycosidases"/>
    <property type="match status" value="1"/>
</dbReference>
<evidence type="ECO:0000259" key="3">
    <source>
        <dbReference type="Pfam" id="PF11412"/>
    </source>
</evidence>